<dbReference type="InterPro" id="IPR003769">
    <property type="entry name" value="ClpS_core"/>
</dbReference>
<dbReference type="Proteomes" id="UP000294830">
    <property type="component" value="Unassembled WGS sequence"/>
</dbReference>
<keyword evidence="2" id="KW-0645">Protease</keyword>
<dbReference type="GO" id="GO:0030163">
    <property type="term" value="P:protein catabolic process"/>
    <property type="evidence" value="ECO:0007669"/>
    <property type="project" value="InterPro"/>
</dbReference>
<dbReference type="InterPro" id="IPR014719">
    <property type="entry name" value="Ribosomal_bL12_C/ClpS-like"/>
</dbReference>
<keyword evidence="2" id="KW-0378">Hydrolase</keyword>
<reference evidence="2 3" key="1">
    <citation type="submission" date="2019-03" db="EMBL/GenBank/DDBJ databases">
        <title>Genomic Encyclopedia of Archaeal and Bacterial Type Strains, Phase II (KMG-II): from individual species to whole genera.</title>
        <authorList>
            <person name="Goeker M."/>
        </authorList>
    </citation>
    <scope>NUCLEOTIDE SEQUENCE [LARGE SCALE GENOMIC DNA]</scope>
    <source>
        <strain evidence="2 3">RL-C</strain>
    </source>
</reference>
<dbReference type="GO" id="GO:0006508">
    <property type="term" value="P:proteolysis"/>
    <property type="evidence" value="ECO:0007669"/>
    <property type="project" value="UniProtKB-KW"/>
</dbReference>
<dbReference type="Pfam" id="PF02617">
    <property type="entry name" value="ClpS"/>
    <property type="match status" value="1"/>
</dbReference>
<dbReference type="AlphaFoldDB" id="A0A4R2ERB9"/>
<evidence type="ECO:0000313" key="2">
    <source>
        <dbReference type="EMBL" id="TCN70126.1"/>
    </source>
</evidence>
<dbReference type="SUPFAM" id="SSF54736">
    <property type="entry name" value="ClpS-like"/>
    <property type="match status" value="1"/>
</dbReference>
<evidence type="ECO:0000259" key="1">
    <source>
        <dbReference type="Pfam" id="PF02617"/>
    </source>
</evidence>
<protein>
    <submittedName>
        <fullName evidence="2">ATP-dependent Clp protease adaptor protein ClpS</fullName>
    </submittedName>
</protein>
<sequence length="93" mass="10379">MSLEKFLPDLGGDIEELESARYSLILYNDEVNLFEHVIESLIDVCDHTAEQAEQCALIAHLKGKCDIKHGEYIYLEAMHDGLAARGISTTIEA</sequence>
<gene>
    <name evidence="2" type="ORF">CLV25_10478</name>
</gene>
<comment type="caution">
    <text evidence="2">The sequence shown here is derived from an EMBL/GenBank/DDBJ whole genome shotgun (WGS) entry which is preliminary data.</text>
</comment>
<accession>A0A4R2ERB9</accession>
<dbReference type="EMBL" id="SLWB01000004">
    <property type="protein sequence ID" value="TCN70126.1"/>
    <property type="molecule type" value="Genomic_DNA"/>
</dbReference>
<keyword evidence="3" id="KW-1185">Reference proteome</keyword>
<dbReference type="RefSeq" id="WP_131838686.1">
    <property type="nucleotide sequence ID" value="NZ_SLWB01000004.1"/>
</dbReference>
<proteinExistence type="predicted"/>
<dbReference type="GO" id="GO:0008233">
    <property type="term" value="F:peptidase activity"/>
    <property type="evidence" value="ECO:0007669"/>
    <property type="project" value="UniProtKB-KW"/>
</dbReference>
<dbReference type="Gene3D" id="3.30.1390.10">
    <property type="match status" value="1"/>
</dbReference>
<dbReference type="OrthoDB" id="598046at2"/>
<name>A0A4R2ERB9_9BACT</name>
<evidence type="ECO:0000313" key="3">
    <source>
        <dbReference type="Proteomes" id="UP000294830"/>
    </source>
</evidence>
<feature type="domain" description="Adaptor protein ClpS core" evidence="1">
    <location>
        <begin position="19"/>
        <end position="79"/>
    </location>
</feature>
<organism evidence="2 3">
    <name type="scientific">Acetobacteroides hydrogenigenes</name>
    <dbReference type="NCBI Taxonomy" id="979970"/>
    <lineage>
        <taxon>Bacteria</taxon>
        <taxon>Pseudomonadati</taxon>
        <taxon>Bacteroidota</taxon>
        <taxon>Bacteroidia</taxon>
        <taxon>Bacteroidales</taxon>
        <taxon>Rikenellaceae</taxon>
        <taxon>Acetobacteroides</taxon>
    </lineage>
</organism>